<gene>
    <name evidence="6" type="ORF">SAMN02745857_03164</name>
</gene>
<feature type="compositionally biased region" description="Pro residues" evidence="3">
    <location>
        <begin position="284"/>
        <end position="293"/>
    </location>
</feature>
<feature type="compositionally biased region" description="Low complexity" evidence="3">
    <location>
        <begin position="319"/>
        <end position="331"/>
    </location>
</feature>
<dbReference type="PROSITE" id="PS51762">
    <property type="entry name" value="GH16_2"/>
    <property type="match status" value="1"/>
</dbReference>
<reference evidence="6 7" key="1">
    <citation type="submission" date="2017-04" db="EMBL/GenBank/DDBJ databases">
        <authorList>
            <person name="Afonso C.L."/>
            <person name="Miller P.J."/>
            <person name="Scott M.A."/>
            <person name="Spackman E."/>
            <person name="Goraichik I."/>
            <person name="Dimitrov K.M."/>
            <person name="Suarez D.L."/>
            <person name="Swayne D.E."/>
        </authorList>
    </citation>
    <scope>NUCLEOTIDE SEQUENCE [LARGE SCALE GENOMIC DNA]</scope>
    <source>
        <strain evidence="6 7">DSM 23236</strain>
    </source>
</reference>
<dbReference type="GO" id="GO:0004553">
    <property type="term" value="F:hydrolase activity, hydrolyzing O-glycosyl compounds"/>
    <property type="evidence" value="ECO:0007669"/>
    <property type="project" value="InterPro"/>
</dbReference>
<dbReference type="GO" id="GO:0005975">
    <property type="term" value="P:carbohydrate metabolic process"/>
    <property type="evidence" value="ECO:0007669"/>
    <property type="project" value="InterPro"/>
</dbReference>
<dbReference type="InterPro" id="IPR003610">
    <property type="entry name" value="CBM5/12"/>
</dbReference>
<dbReference type="STRING" id="1121001.SAMN02745857_03164"/>
<dbReference type="SUPFAM" id="SSF51055">
    <property type="entry name" value="Carbohydrate binding domain"/>
    <property type="match status" value="2"/>
</dbReference>
<protein>
    <submittedName>
        <fullName evidence="6">Carbohydrate binding domain-containing protein</fullName>
    </submittedName>
</protein>
<evidence type="ECO:0000313" key="6">
    <source>
        <dbReference type="EMBL" id="SMC28221.1"/>
    </source>
</evidence>
<evidence type="ECO:0000256" key="3">
    <source>
        <dbReference type="SAM" id="MobiDB-lite"/>
    </source>
</evidence>
<dbReference type="InterPro" id="IPR013320">
    <property type="entry name" value="ConA-like_dom_sf"/>
</dbReference>
<comment type="similarity">
    <text evidence="1">Belongs to the glycosyl hydrolase 16 family.</text>
</comment>
<dbReference type="OrthoDB" id="370098at2"/>
<feature type="domain" description="GH16" evidence="5">
    <location>
        <begin position="25"/>
        <end position="283"/>
    </location>
</feature>
<dbReference type="Proteomes" id="UP000192761">
    <property type="component" value="Unassembled WGS sequence"/>
</dbReference>
<evidence type="ECO:0000256" key="1">
    <source>
        <dbReference type="ARBA" id="ARBA00006865"/>
    </source>
</evidence>
<dbReference type="PROSITE" id="PS51257">
    <property type="entry name" value="PROKAR_LIPOPROTEIN"/>
    <property type="match status" value="1"/>
</dbReference>
<dbReference type="SMART" id="SM00495">
    <property type="entry name" value="ChtBD3"/>
    <property type="match status" value="2"/>
</dbReference>
<name>A0A1W1XXE7_9NEIS</name>
<keyword evidence="2" id="KW-0378">Hydrolase</keyword>
<evidence type="ECO:0000259" key="5">
    <source>
        <dbReference type="PROSITE" id="PS51762"/>
    </source>
</evidence>
<feature type="signal peptide" evidence="4">
    <location>
        <begin position="1"/>
        <end position="26"/>
    </location>
</feature>
<dbReference type="InterPro" id="IPR000757">
    <property type="entry name" value="Beta-glucanase-like"/>
</dbReference>
<proteinExistence type="inferred from homology"/>
<evidence type="ECO:0000313" key="7">
    <source>
        <dbReference type="Proteomes" id="UP000192761"/>
    </source>
</evidence>
<dbReference type="RefSeq" id="WP_084091957.1">
    <property type="nucleotide sequence ID" value="NZ_FWXD01000021.1"/>
</dbReference>
<dbReference type="CDD" id="cd12215">
    <property type="entry name" value="ChiC_BD"/>
    <property type="match status" value="1"/>
</dbReference>
<dbReference type="GO" id="GO:0030246">
    <property type="term" value="F:carbohydrate binding"/>
    <property type="evidence" value="ECO:0007669"/>
    <property type="project" value="InterPro"/>
</dbReference>
<sequence>MHALQKLGFTIVLPLHLLLIGCLAHAAAPAPTPASAAKVLRWSGFDWTVRAGSGGPGPNNWDERNAWVDGQGYLHLKIANRDGVWSSAEIQLGTSMDRLGFGTFQAHMIGRPDQLDPNVVFGLYSYPPRDVGGDATNEIDIEYSKWGNAYAPNGNYTVWPAVKTANRSWNGFDLALSGDKSTHRFNWQSDKVTFQTLNGHVGANDSTGLAASWVFDPGFPPAVTGGRLIQWYCSSHDPLQCISQKPQYFLINLWQVGGRAPSDNKEVEIILTDFSYTPAGATPTPKPATPPTPVASVTPAPTVAPTPAPSAAPTPLPTVAPTIAPQPAATPVPTSSCYAAWNNDSVYLGGQRIARNGRNYEAKWWTQSNDPIISGQWGPWADLGPCSGNAAPVATPTVTPQATLATGCPAWQEGVSYTVSSCVTYAGKQYAALIAHTAPPGSDWTPLVVPTLWQAR</sequence>
<feature type="chain" id="PRO_5012980944" evidence="4">
    <location>
        <begin position="27"/>
        <end position="456"/>
    </location>
</feature>
<feature type="region of interest" description="Disordered" evidence="3">
    <location>
        <begin position="281"/>
        <end position="331"/>
    </location>
</feature>
<dbReference type="CDD" id="cd00413">
    <property type="entry name" value="Glyco_hydrolase_16"/>
    <property type="match status" value="1"/>
</dbReference>
<feature type="compositionally biased region" description="Pro residues" evidence="3">
    <location>
        <begin position="302"/>
        <end position="318"/>
    </location>
</feature>
<keyword evidence="4" id="KW-0732">Signal</keyword>
<dbReference type="Pfam" id="PF02839">
    <property type="entry name" value="CBM_5_12"/>
    <property type="match status" value="2"/>
</dbReference>
<dbReference type="GO" id="GO:0005576">
    <property type="term" value="C:extracellular region"/>
    <property type="evidence" value="ECO:0007669"/>
    <property type="project" value="InterPro"/>
</dbReference>
<evidence type="ECO:0000256" key="4">
    <source>
        <dbReference type="SAM" id="SignalP"/>
    </source>
</evidence>
<dbReference type="Gene3D" id="2.10.10.20">
    <property type="entry name" value="Carbohydrate-binding module superfamily 5/12"/>
    <property type="match status" value="2"/>
</dbReference>
<dbReference type="CDD" id="cd12214">
    <property type="entry name" value="ChiA1_BD"/>
    <property type="match status" value="1"/>
</dbReference>
<dbReference type="InterPro" id="IPR036573">
    <property type="entry name" value="CBM_sf_5/12"/>
</dbReference>
<evidence type="ECO:0000256" key="2">
    <source>
        <dbReference type="ARBA" id="ARBA00022801"/>
    </source>
</evidence>
<keyword evidence="7" id="KW-1185">Reference proteome</keyword>
<dbReference type="EMBL" id="FWXD01000021">
    <property type="protein sequence ID" value="SMC28221.1"/>
    <property type="molecule type" value="Genomic_DNA"/>
</dbReference>
<dbReference type="Gene3D" id="2.60.120.200">
    <property type="match status" value="1"/>
</dbReference>
<organism evidence="6 7">
    <name type="scientific">Andreprevotia lacus DSM 23236</name>
    <dbReference type="NCBI Taxonomy" id="1121001"/>
    <lineage>
        <taxon>Bacteria</taxon>
        <taxon>Pseudomonadati</taxon>
        <taxon>Pseudomonadota</taxon>
        <taxon>Betaproteobacteria</taxon>
        <taxon>Neisseriales</taxon>
        <taxon>Chitinibacteraceae</taxon>
        <taxon>Andreprevotia</taxon>
    </lineage>
</organism>
<dbReference type="AlphaFoldDB" id="A0A1W1XXE7"/>
<dbReference type="SUPFAM" id="SSF49899">
    <property type="entry name" value="Concanavalin A-like lectins/glucanases"/>
    <property type="match status" value="1"/>
</dbReference>
<accession>A0A1W1XXE7</accession>